<dbReference type="GO" id="GO:0000981">
    <property type="term" value="F:DNA-binding transcription factor activity, RNA polymerase II-specific"/>
    <property type="evidence" value="ECO:0007669"/>
    <property type="project" value="InterPro"/>
</dbReference>
<dbReference type="GO" id="GO:0008270">
    <property type="term" value="F:zinc ion binding"/>
    <property type="evidence" value="ECO:0007669"/>
    <property type="project" value="InterPro"/>
</dbReference>
<dbReference type="PANTHER" id="PTHR23416:SF76">
    <property type="entry name" value="ZN(II)2CYS6 TRANSCRIPTION FACTOR (EUROFUNG)"/>
    <property type="match status" value="1"/>
</dbReference>
<dbReference type="Proteomes" id="UP000316270">
    <property type="component" value="Chromosome 15"/>
</dbReference>
<feature type="compositionally biased region" description="Pro residues" evidence="4">
    <location>
        <begin position="110"/>
        <end position="119"/>
    </location>
</feature>
<dbReference type="PROSITE" id="PS00463">
    <property type="entry name" value="ZN2_CY6_FUNGAL_1"/>
    <property type="match status" value="1"/>
</dbReference>
<dbReference type="Gene3D" id="4.10.240.10">
    <property type="entry name" value="Zn(2)-C6 fungal-type DNA-binding domain"/>
    <property type="match status" value="1"/>
</dbReference>
<dbReference type="AlphaFoldDB" id="A0A517LLC0"/>
<dbReference type="InterPro" id="IPR051159">
    <property type="entry name" value="Hexapeptide_acetyltransf"/>
</dbReference>
<name>A0A517LLC0_9PEZI</name>
<protein>
    <recommendedName>
        <fullName evidence="5">Zn(2)-C6 fungal-type domain-containing protein</fullName>
    </recommendedName>
</protein>
<dbReference type="SMART" id="SM01266">
    <property type="entry name" value="Mac"/>
    <property type="match status" value="1"/>
</dbReference>
<dbReference type="PANTHER" id="PTHR23416">
    <property type="entry name" value="SIALIC ACID SYNTHASE-RELATED"/>
    <property type="match status" value="1"/>
</dbReference>
<sequence length="617" mass="67707">MSGSANPSPTGLLSPSEELGGNGFTAVNPPQGPKSGRMAEGDLSRVAQDARNHGYEAAEMHRNGNGSPMNAAGKRKRASVGSNEEESDESASNDGSPEGGSLQSSVRNYPGPPPPPPTGDPRDRAWNNNGHGRPPMEVEESRLAEALQRENQGGPGISGHNGMMEDDRGMARGYFSHEHNGIITTNAGVQMDPKKRKRAFTNRTKTGCQTCRRRKKKCDEAKPECNNCQRGGFVCEGYIPKSNWPKQNSVTKQLPTPIQSRVMYGDTQGNLYPRQSRNDYMDPPVPMHPSMRGRVEDDPSDRPSNGWANGYGGPPHRSYDRDPHSIPVPVPVALQMRDSYDRPLSASNHGMTSMHGHGMHPAQSPLTQGHQALAQRALNIPPHDGRMNQSIGYPGRTEKEKMLSGELYMPYSRDLQEERERCKEALHSYNNLRKPNTNAEERSRDFRNLLEAPQIGQQPVRIAQGVYVDPPFRCDYGYNIFIGKDVAIESGCFISDPREVMIGDETFIGPNVTIMGKIHPYDLESRKGGPMNGKARGIKIIIGKRVHIGAGCVISPSEEHVQDGVLEIGDGAFINPGSTVVKNVPPGKIFGQKYAELMDVTKDVPAARAQEKERHFS</sequence>
<feature type="domain" description="Zn(2)-C6 fungal-type" evidence="5">
    <location>
        <begin position="207"/>
        <end position="235"/>
    </location>
</feature>
<proteinExistence type="inferred from homology"/>
<dbReference type="CDD" id="cd00067">
    <property type="entry name" value="GAL4"/>
    <property type="match status" value="1"/>
</dbReference>
<dbReference type="SMART" id="SM00066">
    <property type="entry name" value="GAL4"/>
    <property type="match status" value="1"/>
</dbReference>
<dbReference type="InterPro" id="IPR036864">
    <property type="entry name" value="Zn2-C6_fun-type_DNA-bd_sf"/>
</dbReference>
<reference evidence="6 7" key="1">
    <citation type="submission" date="2019-07" db="EMBL/GenBank/DDBJ databases">
        <title>Finished genome of Venturia effusa.</title>
        <authorList>
            <person name="Young C.A."/>
            <person name="Cox M.P."/>
            <person name="Ganley A.R.D."/>
            <person name="David W.J."/>
        </authorList>
    </citation>
    <scope>NUCLEOTIDE SEQUENCE [LARGE SCALE GENOMIC DNA]</scope>
    <source>
        <strain evidence="7">albino</strain>
    </source>
</reference>
<evidence type="ECO:0000256" key="1">
    <source>
        <dbReference type="ARBA" id="ARBA00007274"/>
    </source>
</evidence>
<gene>
    <name evidence="6" type="ORF">FKW77_004314</name>
</gene>
<dbReference type="PROSITE" id="PS50048">
    <property type="entry name" value="ZN2_CY6_FUNGAL_2"/>
    <property type="match status" value="1"/>
</dbReference>
<evidence type="ECO:0000313" key="7">
    <source>
        <dbReference type="Proteomes" id="UP000316270"/>
    </source>
</evidence>
<keyword evidence="7" id="KW-1185">Reference proteome</keyword>
<dbReference type="InterPro" id="IPR011004">
    <property type="entry name" value="Trimer_LpxA-like_sf"/>
</dbReference>
<organism evidence="6 7">
    <name type="scientific">Venturia effusa</name>
    <dbReference type="NCBI Taxonomy" id="50376"/>
    <lineage>
        <taxon>Eukaryota</taxon>
        <taxon>Fungi</taxon>
        <taxon>Dikarya</taxon>
        <taxon>Ascomycota</taxon>
        <taxon>Pezizomycotina</taxon>
        <taxon>Dothideomycetes</taxon>
        <taxon>Pleosporomycetidae</taxon>
        <taxon>Venturiales</taxon>
        <taxon>Venturiaceae</taxon>
        <taxon>Venturia</taxon>
    </lineage>
</organism>
<evidence type="ECO:0000313" key="6">
    <source>
        <dbReference type="EMBL" id="QDS76431.1"/>
    </source>
</evidence>
<dbReference type="Gene3D" id="2.160.10.10">
    <property type="entry name" value="Hexapeptide repeat proteins"/>
    <property type="match status" value="1"/>
</dbReference>
<dbReference type="SUPFAM" id="SSF51161">
    <property type="entry name" value="Trimeric LpxA-like enzymes"/>
    <property type="match status" value="1"/>
</dbReference>
<evidence type="ECO:0000256" key="4">
    <source>
        <dbReference type="SAM" id="MobiDB-lite"/>
    </source>
</evidence>
<keyword evidence="2" id="KW-0808">Transferase</keyword>
<dbReference type="SUPFAM" id="SSF57701">
    <property type="entry name" value="Zn2/Cys6 DNA-binding domain"/>
    <property type="match status" value="1"/>
</dbReference>
<comment type="similarity">
    <text evidence="1">Belongs to the transferase hexapeptide repeat family.</text>
</comment>
<evidence type="ECO:0000259" key="5">
    <source>
        <dbReference type="PROSITE" id="PS50048"/>
    </source>
</evidence>
<dbReference type="OrthoDB" id="25818at2759"/>
<dbReference type="Pfam" id="PF12464">
    <property type="entry name" value="Mac"/>
    <property type="match status" value="1"/>
</dbReference>
<feature type="compositionally biased region" description="Polar residues" evidence="4">
    <location>
        <begin position="1"/>
        <end position="13"/>
    </location>
</feature>
<dbReference type="InterPro" id="IPR024688">
    <property type="entry name" value="Mac_dom"/>
</dbReference>
<feature type="compositionally biased region" description="Basic and acidic residues" evidence="4">
    <location>
        <begin position="37"/>
        <end position="62"/>
    </location>
</feature>
<feature type="region of interest" description="Disordered" evidence="4">
    <location>
        <begin position="1"/>
        <end position="136"/>
    </location>
</feature>
<accession>A0A517LLC0</accession>
<dbReference type="InterPro" id="IPR001138">
    <property type="entry name" value="Zn2Cys6_DnaBD"/>
</dbReference>
<dbReference type="GO" id="GO:0016407">
    <property type="term" value="F:acetyltransferase activity"/>
    <property type="evidence" value="ECO:0007669"/>
    <property type="project" value="InterPro"/>
</dbReference>
<dbReference type="EMBL" id="CP042199">
    <property type="protein sequence ID" value="QDS76431.1"/>
    <property type="molecule type" value="Genomic_DNA"/>
</dbReference>
<evidence type="ECO:0000256" key="3">
    <source>
        <dbReference type="ARBA" id="ARBA00023242"/>
    </source>
</evidence>
<evidence type="ECO:0000256" key="2">
    <source>
        <dbReference type="ARBA" id="ARBA00022679"/>
    </source>
</evidence>
<keyword evidence="3" id="KW-0539">Nucleus</keyword>
<dbReference type="STRING" id="50376.A0A517LLC0"/>
<dbReference type="GO" id="GO:0008374">
    <property type="term" value="F:O-acyltransferase activity"/>
    <property type="evidence" value="ECO:0007669"/>
    <property type="project" value="TreeGrafter"/>
</dbReference>
<dbReference type="Pfam" id="PF00172">
    <property type="entry name" value="Zn_clus"/>
    <property type="match status" value="1"/>
</dbReference>
<feature type="region of interest" description="Disordered" evidence="4">
    <location>
        <begin position="272"/>
        <end position="323"/>
    </location>
</feature>